<feature type="domain" description="DUF7613" evidence="4">
    <location>
        <begin position="1015"/>
        <end position="1173"/>
    </location>
</feature>
<dbReference type="EMBL" id="KB445551">
    <property type="protein sequence ID" value="EMC99802.1"/>
    <property type="molecule type" value="Genomic_DNA"/>
</dbReference>
<evidence type="ECO:0000259" key="4">
    <source>
        <dbReference type="Pfam" id="PF24588"/>
    </source>
</evidence>
<feature type="compositionally biased region" description="Low complexity" evidence="1">
    <location>
        <begin position="326"/>
        <end position="344"/>
    </location>
</feature>
<dbReference type="Pfam" id="PF24588">
    <property type="entry name" value="DUF7613"/>
    <property type="match status" value="1"/>
</dbReference>
<dbReference type="OrthoDB" id="4356615at2759"/>
<feature type="compositionally biased region" description="Polar residues" evidence="1">
    <location>
        <begin position="309"/>
        <end position="320"/>
    </location>
</feature>
<name>M2LYL7_BAUPA</name>
<accession>M2LYL7</accession>
<feature type="compositionally biased region" description="Polar residues" evidence="1">
    <location>
        <begin position="361"/>
        <end position="372"/>
    </location>
</feature>
<feature type="compositionally biased region" description="Polar residues" evidence="1">
    <location>
        <begin position="543"/>
        <end position="563"/>
    </location>
</feature>
<dbReference type="OMA" id="AVWWFLR"/>
<feature type="compositionally biased region" description="Polar residues" evidence="1">
    <location>
        <begin position="408"/>
        <end position="417"/>
    </location>
</feature>
<feature type="compositionally biased region" description="Polar residues" evidence="1">
    <location>
        <begin position="470"/>
        <end position="487"/>
    </location>
</feature>
<dbReference type="Pfam" id="PF24586">
    <property type="entry name" value="DUF7611"/>
    <property type="match status" value="1"/>
</dbReference>
<dbReference type="Proteomes" id="UP000011761">
    <property type="component" value="Unassembled WGS sequence"/>
</dbReference>
<keyword evidence="7" id="KW-1185">Reference proteome</keyword>
<feature type="domain" description="DUF7612" evidence="3">
    <location>
        <begin position="879"/>
        <end position="1011"/>
    </location>
</feature>
<feature type="compositionally biased region" description="Low complexity" evidence="1">
    <location>
        <begin position="239"/>
        <end position="250"/>
    </location>
</feature>
<dbReference type="STRING" id="717646.M2LYL7"/>
<evidence type="ECO:0000259" key="2">
    <source>
        <dbReference type="Pfam" id="PF24586"/>
    </source>
</evidence>
<feature type="compositionally biased region" description="Basic and acidic residues" evidence="1">
    <location>
        <begin position="434"/>
        <end position="448"/>
    </location>
</feature>
<evidence type="ECO:0000259" key="3">
    <source>
        <dbReference type="Pfam" id="PF24587"/>
    </source>
</evidence>
<feature type="domain" description="DUF7614" evidence="5">
    <location>
        <begin position="1179"/>
        <end position="1317"/>
    </location>
</feature>
<feature type="region of interest" description="Disordered" evidence="1">
    <location>
        <begin position="1"/>
        <end position="24"/>
    </location>
</feature>
<feature type="region of interest" description="Disordered" evidence="1">
    <location>
        <begin position="99"/>
        <end position="566"/>
    </location>
</feature>
<dbReference type="InterPro" id="IPR056030">
    <property type="entry name" value="DUF7611"/>
</dbReference>
<dbReference type="Pfam" id="PF24589">
    <property type="entry name" value="DUF7614"/>
    <property type="match status" value="1"/>
</dbReference>
<dbReference type="RefSeq" id="XP_007673106.1">
    <property type="nucleotide sequence ID" value="XM_007674916.1"/>
</dbReference>
<reference evidence="6 7" key="1">
    <citation type="journal article" date="2012" name="PLoS Pathog.">
        <title>Diverse lifestyles and strategies of plant pathogenesis encoded in the genomes of eighteen Dothideomycetes fungi.</title>
        <authorList>
            <person name="Ohm R.A."/>
            <person name="Feau N."/>
            <person name="Henrissat B."/>
            <person name="Schoch C.L."/>
            <person name="Horwitz B.A."/>
            <person name="Barry K.W."/>
            <person name="Condon B.J."/>
            <person name="Copeland A.C."/>
            <person name="Dhillon B."/>
            <person name="Glaser F."/>
            <person name="Hesse C.N."/>
            <person name="Kosti I."/>
            <person name="LaButti K."/>
            <person name="Lindquist E.A."/>
            <person name="Lucas S."/>
            <person name="Salamov A.A."/>
            <person name="Bradshaw R.E."/>
            <person name="Ciuffetti L."/>
            <person name="Hamelin R.C."/>
            <person name="Kema G.H.J."/>
            <person name="Lawrence C."/>
            <person name="Scott J.A."/>
            <person name="Spatafora J.W."/>
            <person name="Turgeon B.G."/>
            <person name="de Wit P.J.G.M."/>
            <person name="Zhong S."/>
            <person name="Goodwin S.B."/>
            <person name="Grigoriev I.V."/>
        </authorList>
    </citation>
    <scope>NUCLEOTIDE SEQUENCE [LARGE SCALE GENOMIC DNA]</scope>
    <source>
        <strain evidence="6 7">UAMH 10762</strain>
    </source>
</reference>
<dbReference type="KEGG" id="bcom:BAUCODRAFT_63453"/>
<dbReference type="GeneID" id="19116077"/>
<evidence type="ECO:0000256" key="1">
    <source>
        <dbReference type="SAM" id="MobiDB-lite"/>
    </source>
</evidence>
<proteinExistence type="predicted"/>
<organism evidence="6 7">
    <name type="scientific">Baudoinia panamericana (strain UAMH 10762)</name>
    <name type="common">Angels' share fungus</name>
    <name type="synonym">Baudoinia compniacensis (strain UAMH 10762)</name>
    <dbReference type="NCBI Taxonomy" id="717646"/>
    <lineage>
        <taxon>Eukaryota</taxon>
        <taxon>Fungi</taxon>
        <taxon>Dikarya</taxon>
        <taxon>Ascomycota</taxon>
        <taxon>Pezizomycotina</taxon>
        <taxon>Dothideomycetes</taxon>
        <taxon>Dothideomycetidae</taxon>
        <taxon>Mycosphaerellales</taxon>
        <taxon>Teratosphaeriaceae</taxon>
        <taxon>Baudoinia</taxon>
    </lineage>
</organism>
<sequence>MKSKFKWGKVFKENETPPQSASTEPFKLNEDVVDFLKPSTEKSMRPKIDIAIAQRWPAANEAKVLDKEGTSLPEWTGYRKPRRREGLAVAFVKTAPEVVGEGGDDALEPPTEVGRQKAVMPRSVSARQPAPLDDNMPWPGTVAQRPTTEAAKAPTSPEEAVRPPPVRRAGTSHFEMSAPMERKHASPSLPHILPHKPSLGRTPTGFLGHMQETAHEDSDDETYEAHSWNIPMIDTQLNGSPSGYSSSDPSTAGIERSTKLSAAPKSPVIQRRQDMEAGEGMVLRRASSMEIKSEDDGESGQAEPVVQATGLSTTSATSKPVRTIFSPGDSLSPDSALSPLGPSPFADPIYMKRRSRDGSPASVSSQGQTPANQYILPPSQASRVRALPQSDRTFDAQSVPEKPHPLFNQPSHSSGSANRFPGSSRAGPNSQPSSRDDAFPSPRGRSEGSAETLPRSQYSPHKRELPASEVQASSANRPSPVSRQSPHGRSPPNALLSPAQPTPSALSPGAHISASNDYFAAPPKPQPARSPAATLRQADTPRPGSSDSARSSNRPIPSSQPPVNNDHAANAALADFAGRVAHMNGVFRLTAEKERPADQCTPQVWLRAGLWWYLKGKAGLESLLQQRQQEPNLHRDLLIQAHVDLAKAWWILSDHLQPFDTLESQPGARLPQGAEQQLQQSVALLRSHIKSLSASMIRSQLMPPAQSLIQGQNTTIWLQYPRFNADAATVLGSYVTNTMMQGGPSPAISALEVLPLGDDRTTFCYGRFPVDLSLHTDDANTDRVAVPCMLTMLRDKQDLQPSIVISSQSALVNLRLGPRHGPERGPSWRDVSWRSGSHSIGISLPRGFEVTVRMQERDLRTLWNLVEYARKVQQSLAAEANEKLVHEVSLAELQYADSAGSRAFPQEKLSSCSAFVFERTAEHGDGRWLRKKHDGFRLLLMTDPSHKSLSSVSHKIGRGLPMFLEFVTDAAAQGTTAMVIRIQEDKRQCRLLLVFPDSASRQALFDVLNGISISSDEVIVAKMALTGLNIQPASSSDVQSPIAHPALHSVQWQELGVTNCQPDDPSPRAPSTTGSESLRIVAKHAAGCLTDRLNLGKGELLLRLPCADTALPAVQILRNAQEDLAMSIDSRHVSQGVASGMTELLAMAQKEMTIRTFTFATLTDLHAFQASITGCTVRYDGIASTFGISQRMMVVPIYQKKQASGVRLQVVVHSTVAQVLVFMEDFALAEALCFQVKSTDTFERIKGDSRNKKWAIKFVDAKFKLPQKWDRGGLPREEAVRQRFVNLEGLEYAEEHDDITVGFDTEEERDVFARALPAATTVSRGITLKRRI</sequence>
<dbReference type="eggNOG" id="ENOG502SJP4">
    <property type="taxonomic scope" value="Eukaryota"/>
</dbReference>
<feature type="domain" description="DUF7611" evidence="2">
    <location>
        <begin position="720"/>
        <end position="876"/>
    </location>
</feature>
<dbReference type="InterPro" id="IPR056032">
    <property type="entry name" value="DUF7613"/>
</dbReference>
<gene>
    <name evidence="6" type="ORF">BAUCODRAFT_63453</name>
</gene>
<protein>
    <submittedName>
        <fullName evidence="6">Uncharacterized protein</fullName>
    </submittedName>
</protein>
<dbReference type="InterPro" id="IPR056033">
    <property type="entry name" value="DUF7614"/>
</dbReference>
<evidence type="ECO:0000313" key="6">
    <source>
        <dbReference type="EMBL" id="EMC99802.1"/>
    </source>
</evidence>
<evidence type="ECO:0000259" key="5">
    <source>
        <dbReference type="Pfam" id="PF24589"/>
    </source>
</evidence>
<evidence type="ECO:0000313" key="7">
    <source>
        <dbReference type="Proteomes" id="UP000011761"/>
    </source>
</evidence>
<dbReference type="InterPro" id="IPR056031">
    <property type="entry name" value="DUF7612"/>
</dbReference>
<dbReference type="HOGENOM" id="CLU_003334_1_0_1"/>
<dbReference type="Pfam" id="PF24587">
    <property type="entry name" value="DUF7612"/>
    <property type="match status" value="1"/>
</dbReference>